<evidence type="ECO:0000259" key="1">
    <source>
        <dbReference type="Pfam" id="PF23156"/>
    </source>
</evidence>
<evidence type="ECO:0000313" key="2">
    <source>
        <dbReference type="EMBL" id="KAI5434533.1"/>
    </source>
</evidence>
<dbReference type="Pfam" id="PF23156">
    <property type="entry name" value="DUF7054"/>
    <property type="match status" value="1"/>
</dbReference>
<sequence>MTKRLRKLEKVVLYKSNSWSVGDELKNKKNNNINTNKILISINIVGSSGPLTLVVNEDDVVCDVIDKALKSYARQGRLPALKFNAPDYVLQCSNDISDALGPSEPIGSFGTRKFVLSENQASSTKTEEVGSKGRNGIWKSFSFKKIRFALHCVPIDGGDRD</sequence>
<protein>
    <recommendedName>
        <fullName evidence="1">DUF7054 domain-containing protein</fullName>
    </recommendedName>
</protein>
<accession>A0A9D4Y7Q1</accession>
<dbReference type="EMBL" id="JAMSHJ010000002">
    <property type="protein sequence ID" value="KAI5434533.1"/>
    <property type="molecule type" value="Genomic_DNA"/>
</dbReference>
<dbReference type="Gene3D" id="3.10.20.90">
    <property type="entry name" value="Phosphatidylinositol 3-kinase Catalytic Subunit, Chain A, domain 1"/>
    <property type="match status" value="1"/>
</dbReference>
<dbReference type="AlphaFoldDB" id="A0A9D4Y7Q1"/>
<organism evidence="2 3">
    <name type="scientific">Pisum sativum</name>
    <name type="common">Garden pea</name>
    <name type="synonym">Lathyrus oleraceus</name>
    <dbReference type="NCBI Taxonomy" id="3888"/>
    <lineage>
        <taxon>Eukaryota</taxon>
        <taxon>Viridiplantae</taxon>
        <taxon>Streptophyta</taxon>
        <taxon>Embryophyta</taxon>
        <taxon>Tracheophyta</taxon>
        <taxon>Spermatophyta</taxon>
        <taxon>Magnoliopsida</taxon>
        <taxon>eudicotyledons</taxon>
        <taxon>Gunneridae</taxon>
        <taxon>Pentapetalae</taxon>
        <taxon>rosids</taxon>
        <taxon>fabids</taxon>
        <taxon>Fabales</taxon>
        <taxon>Fabaceae</taxon>
        <taxon>Papilionoideae</taxon>
        <taxon>50 kb inversion clade</taxon>
        <taxon>NPAAA clade</taxon>
        <taxon>Hologalegina</taxon>
        <taxon>IRL clade</taxon>
        <taxon>Fabeae</taxon>
        <taxon>Lathyrus</taxon>
    </lineage>
</organism>
<dbReference type="InterPro" id="IPR055482">
    <property type="entry name" value="DUF7054"/>
</dbReference>
<dbReference type="PANTHER" id="PTHR33270">
    <property type="entry name" value="BNAC05G50380D PROTEIN"/>
    <property type="match status" value="1"/>
</dbReference>
<evidence type="ECO:0000313" key="3">
    <source>
        <dbReference type="Proteomes" id="UP001058974"/>
    </source>
</evidence>
<proteinExistence type="predicted"/>
<reference evidence="2 3" key="1">
    <citation type="journal article" date="2022" name="Nat. Genet.">
        <title>Improved pea reference genome and pan-genome highlight genomic features and evolutionary characteristics.</title>
        <authorList>
            <person name="Yang T."/>
            <person name="Liu R."/>
            <person name="Luo Y."/>
            <person name="Hu S."/>
            <person name="Wang D."/>
            <person name="Wang C."/>
            <person name="Pandey M.K."/>
            <person name="Ge S."/>
            <person name="Xu Q."/>
            <person name="Li N."/>
            <person name="Li G."/>
            <person name="Huang Y."/>
            <person name="Saxena R.K."/>
            <person name="Ji Y."/>
            <person name="Li M."/>
            <person name="Yan X."/>
            <person name="He Y."/>
            <person name="Liu Y."/>
            <person name="Wang X."/>
            <person name="Xiang C."/>
            <person name="Varshney R.K."/>
            <person name="Ding H."/>
            <person name="Gao S."/>
            <person name="Zong X."/>
        </authorList>
    </citation>
    <scope>NUCLEOTIDE SEQUENCE [LARGE SCALE GENOMIC DNA]</scope>
    <source>
        <strain evidence="2 3">cv. Zhongwan 6</strain>
    </source>
</reference>
<gene>
    <name evidence="2" type="ORF">KIW84_021389</name>
</gene>
<keyword evidence="3" id="KW-1185">Reference proteome</keyword>
<dbReference type="InterPro" id="IPR040358">
    <property type="entry name" value="At4g22758-like"/>
</dbReference>
<dbReference type="Gramene" id="Psat02G0138900-T1">
    <property type="protein sequence ID" value="KAI5434533.1"/>
    <property type="gene ID" value="KIW84_021389"/>
</dbReference>
<name>A0A9D4Y7Q1_PEA</name>
<comment type="caution">
    <text evidence="2">The sequence shown here is derived from an EMBL/GenBank/DDBJ whole genome shotgun (WGS) entry which is preliminary data.</text>
</comment>
<dbReference type="Proteomes" id="UP001058974">
    <property type="component" value="Chromosome 2"/>
</dbReference>
<feature type="domain" description="DUF7054" evidence="1">
    <location>
        <begin position="35"/>
        <end position="116"/>
    </location>
</feature>
<dbReference type="PANTHER" id="PTHR33270:SF18">
    <property type="entry name" value="OS02G0324700 PROTEIN"/>
    <property type="match status" value="1"/>
</dbReference>